<dbReference type="Proteomes" id="UP001189429">
    <property type="component" value="Unassembled WGS sequence"/>
</dbReference>
<evidence type="ECO:0000313" key="2">
    <source>
        <dbReference type="Proteomes" id="UP001189429"/>
    </source>
</evidence>
<proteinExistence type="predicted"/>
<accession>A0ABN9XQ15</accession>
<reference evidence="1" key="1">
    <citation type="submission" date="2023-10" db="EMBL/GenBank/DDBJ databases">
        <authorList>
            <person name="Chen Y."/>
            <person name="Shah S."/>
            <person name="Dougan E. K."/>
            <person name="Thang M."/>
            <person name="Chan C."/>
        </authorList>
    </citation>
    <scope>NUCLEOTIDE SEQUENCE [LARGE SCALE GENOMIC DNA]</scope>
</reference>
<keyword evidence="2" id="KW-1185">Reference proteome</keyword>
<protein>
    <submittedName>
        <fullName evidence="1">Uncharacterized protein</fullName>
    </submittedName>
</protein>
<gene>
    <name evidence="1" type="ORF">PCOR1329_LOCUS78712</name>
</gene>
<dbReference type="EMBL" id="CAUYUJ010020999">
    <property type="protein sequence ID" value="CAK0901922.1"/>
    <property type="molecule type" value="Genomic_DNA"/>
</dbReference>
<name>A0ABN9XQ15_9DINO</name>
<sequence>MVKHEGITMESMEKLFKLHLRQIQADLEAIKAHGVSQNALDEAVNPLREAAKNITTRAAALEAKPSRKRNATIATGDFNAKFFDEEPGEDATFGDGVFESMGLENREITNR</sequence>
<organism evidence="1 2">
    <name type="scientific">Prorocentrum cordatum</name>
    <dbReference type="NCBI Taxonomy" id="2364126"/>
    <lineage>
        <taxon>Eukaryota</taxon>
        <taxon>Sar</taxon>
        <taxon>Alveolata</taxon>
        <taxon>Dinophyceae</taxon>
        <taxon>Prorocentrales</taxon>
        <taxon>Prorocentraceae</taxon>
        <taxon>Prorocentrum</taxon>
    </lineage>
</organism>
<evidence type="ECO:0000313" key="1">
    <source>
        <dbReference type="EMBL" id="CAK0901922.1"/>
    </source>
</evidence>
<comment type="caution">
    <text evidence="1">The sequence shown here is derived from an EMBL/GenBank/DDBJ whole genome shotgun (WGS) entry which is preliminary data.</text>
</comment>
<feature type="non-terminal residue" evidence="1">
    <location>
        <position position="111"/>
    </location>
</feature>